<dbReference type="InterPro" id="IPR036291">
    <property type="entry name" value="NAD(P)-bd_dom_sf"/>
</dbReference>
<keyword evidence="2" id="KW-0560">Oxidoreductase</keyword>
<accession>A0A6B0YUT6</accession>
<dbReference type="Gene3D" id="3.40.50.720">
    <property type="entry name" value="NAD(P)-binding Rossmann-like Domain"/>
    <property type="match status" value="1"/>
</dbReference>
<dbReference type="AlphaFoldDB" id="A0A6B0YUT6"/>
<comment type="caution">
    <text evidence="3">The sequence shown here is derived from an EMBL/GenBank/DDBJ whole genome shotgun (WGS) entry which is preliminary data.</text>
</comment>
<proteinExistence type="inferred from homology"/>
<dbReference type="EMBL" id="VXRG01000109">
    <property type="protein sequence ID" value="MXY94377.1"/>
    <property type="molecule type" value="Genomic_DNA"/>
</dbReference>
<organism evidence="3">
    <name type="scientific">Caldilineaceae bacterium SB0664_bin_27</name>
    <dbReference type="NCBI Taxonomy" id="2605260"/>
    <lineage>
        <taxon>Bacteria</taxon>
        <taxon>Bacillati</taxon>
        <taxon>Chloroflexota</taxon>
        <taxon>Caldilineae</taxon>
        <taxon>Caldilineales</taxon>
        <taxon>Caldilineaceae</taxon>
    </lineage>
</organism>
<dbReference type="SUPFAM" id="SSF51735">
    <property type="entry name" value="NAD(P)-binding Rossmann-fold domains"/>
    <property type="match status" value="1"/>
</dbReference>
<gene>
    <name evidence="3" type="ORF">F4Y42_13135</name>
</gene>
<dbReference type="InterPro" id="IPR002347">
    <property type="entry name" value="SDR_fam"/>
</dbReference>
<dbReference type="PANTHER" id="PTHR24321:SF15">
    <property type="entry name" value="OXIDOREDUCTASE UCPA"/>
    <property type="match status" value="1"/>
</dbReference>
<reference evidence="3" key="1">
    <citation type="submission" date="2019-09" db="EMBL/GenBank/DDBJ databases">
        <title>Characterisation of the sponge microbiome using genome-centric metagenomics.</title>
        <authorList>
            <person name="Engelberts J.P."/>
            <person name="Robbins S.J."/>
            <person name="De Goeij J.M."/>
            <person name="Aranda M."/>
            <person name="Bell S.C."/>
            <person name="Webster N.S."/>
        </authorList>
    </citation>
    <scope>NUCLEOTIDE SEQUENCE</scope>
    <source>
        <strain evidence="3">SB0664_bin_27</strain>
    </source>
</reference>
<dbReference type="Pfam" id="PF13561">
    <property type="entry name" value="adh_short_C2"/>
    <property type="match status" value="1"/>
</dbReference>
<dbReference type="GO" id="GO:0016491">
    <property type="term" value="F:oxidoreductase activity"/>
    <property type="evidence" value="ECO:0007669"/>
    <property type="project" value="UniProtKB-KW"/>
</dbReference>
<dbReference type="InterPro" id="IPR020904">
    <property type="entry name" value="Sc_DH/Rdtase_CS"/>
</dbReference>
<dbReference type="PROSITE" id="PS00061">
    <property type="entry name" value="ADH_SHORT"/>
    <property type="match status" value="1"/>
</dbReference>
<dbReference type="PRINTS" id="PR00081">
    <property type="entry name" value="GDHRDH"/>
</dbReference>
<name>A0A6B0YUT6_9CHLR</name>
<dbReference type="PANTHER" id="PTHR24321">
    <property type="entry name" value="DEHYDROGENASES, SHORT CHAIN"/>
    <property type="match status" value="1"/>
</dbReference>
<comment type="similarity">
    <text evidence="1">Belongs to the short-chain dehydrogenases/reductases (SDR) family.</text>
</comment>
<protein>
    <submittedName>
        <fullName evidence="3">SDR family oxidoreductase</fullName>
    </submittedName>
</protein>
<evidence type="ECO:0000256" key="1">
    <source>
        <dbReference type="ARBA" id="ARBA00006484"/>
    </source>
</evidence>
<sequence>MGRLQGKVAIVTGAGQGLGRSTALRFAAEGAKVVVADLNRETAQDTVEAITSGGGEATAVVVDVSVSHDAERMAADTLSEYGRIDILVNNAATFGSGKHIAEIDEEEWDRVMRVNLKGPFLCSKYVIPPMRSQGGGSVVFVSSMSGVVANEMQADYNTSKHGLIGLARCLAQDCGEDGIRANVVCPTGMNTPMMARTPAENVASYAAMTMFSRFAEPEEVANAILFLASDEASYITAAVLMVDGGATAIQPSDRQLREGAARYLRRASGNFA</sequence>
<evidence type="ECO:0000256" key="2">
    <source>
        <dbReference type="ARBA" id="ARBA00023002"/>
    </source>
</evidence>
<dbReference type="PRINTS" id="PR00080">
    <property type="entry name" value="SDRFAMILY"/>
</dbReference>
<dbReference type="NCBIfam" id="NF005559">
    <property type="entry name" value="PRK07231.1"/>
    <property type="match status" value="1"/>
</dbReference>
<dbReference type="FunFam" id="3.40.50.720:FF:000084">
    <property type="entry name" value="Short-chain dehydrogenase reductase"/>
    <property type="match status" value="1"/>
</dbReference>
<evidence type="ECO:0000313" key="3">
    <source>
        <dbReference type="EMBL" id="MXY94377.1"/>
    </source>
</evidence>